<dbReference type="eggNOG" id="COG1102">
    <property type="taxonomic scope" value="Bacteria"/>
</dbReference>
<sequence>MGADPDKINKPTTEAFMNLIGSRDCVIIGRCGNYIFRDRKDCVRVFTCGSKEGRIAMKMKFWHLTREEAEDVVFHSDQNRKDYHKFHTGENWGEAKNYDLCIDALRLGHEKTARLIIDYISAVLPGSRP</sequence>
<accession>U7UKR5</accession>
<dbReference type="GO" id="GO:0016301">
    <property type="term" value="F:kinase activity"/>
    <property type="evidence" value="ECO:0007669"/>
    <property type="project" value="UniProtKB-KW"/>
</dbReference>
<dbReference type="Pfam" id="PF13189">
    <property type="entry name" value="Cytidylate_kin2"/>
    <property type="match status" value="1"/>
</dbReference>
<name>U7UKR5_9FIRM</name>
<keyword evidence="2" id="KW-1185">Reference proteome</keyword>
<dbReference type="OrthoDB" id="9781180at2"/>
<keyword evidence="1" id="KW-0418">Kinase</keyword>
<dbReference type="AlphaFoldDB" id="U7UKR5"/>
<dbReference type="Gene3D" id="3.40.50.300">
    <property type="entry name" value="P-loop containing nucleotide triphosphate hydrolases"/>
    <property type="match status" value="1"/>
</dbReference>
<comment type="caution">
    <text evidence="1">The sequence shown here is derived from an EMBL/GenBank/DDBJ whole genome shotgun (WGS) entry which is preliminary data.</text>
</comment>
<evidence type="ECO:0000313" key="2">
    <source>
        <dbReference type="Proteomes" id="UP000017090"/>
    </source>
</evidence>
<evidence type="ECO:0000313" key="1">
    <source>
        <dbReference type="EMBL" id="ERT60017.1"/>
    </source>
</evidence>
<reference evidence="1 2" key="1">
    <citation type="submission" date="2013-09" db="EMBL/GenBank/DDBJ databases">
        <authorList>
            <person name="Durkin A.S."/>
            <person name="Haft D.R."/>
            <person name="McCorrison J."/>
            <person name="Torralba M."/>
            <person name="Gillis M."/>
            <person name="Haft D.H."/>
            <person name="Methe B."/>
            <person name="Sutton G."/>
            <person name="Nelson K.E."/>
        </authorList>
    </citation>
    <scope>NUCLEOTIDE SEQUENCE [LARGE SCALE GENOMIC DNA]</scope>
    <source>
        <strain evidence="1 2">BV3C16-1</strain>
    </source>
</reference>
<dbReference type="InterPro" id="IPR027417">
    <property type="entry name" value="P-loop_NTPase"/>
</dbReference>
<proteinExistence type="predicted"/>
<organism evidence="1 2">
    <name type="scientific">Megasphaera vaginalis</name>
    <name type="common">ex Srinivasan et al. 2021</name>
    <dbReference type="NCBI Taxonomy" id="1111454"/>
    <lineage>
        <taxon>Bacteria</taxon>
        <taxon>Bacillati</taxon>
        <taxon>Bacillota</taxon>
        <taxon>Negativicutes</taxon>
        <taxon>Veillonellales</taxon>
        <taxon>Veillonellaceae</taxon>
        <taxon>Megasphaera</taxon>
    </lineage>
</organism>
<dbReference type="PATRIC" id="fig|1111454.3.peg.1094"/>
<dbReference type="EMBL" id="AWXA01000028">
    <property type="protein sequence ID" value="ERT60017.1"/>
    <property type="molecule type" value="Genomic_DNA"/>
</dbReference>
<dbReference type="STRING" id="1111454.HMPREF1250_0899"/>
<dbReference type="Proteomes" id="UP000017090">
    <property type="component" value="Unassembled WGS sequence"/>
</dbReference>
<gene>
    <name evidence="1" type="ORF">HMPREF1250_0899</name>
</gene>
<keyword evidence="1" id="KW-0808">Transferase</keyword>
<protein>
    <submittedName>
        <fullName evidence="1">Cytidylate kinase-like domain protein</fullName>
    </submittedName>
</protein>